<evidence type="ECO:0000256" key="3">
    <source>
        <dbReference type="ARBA" id="ARBA00017144"/>
    </source>
</evidence>
<dbReference type="Gene3D" id="3.40.50.300">
    <property type="entry name" value="P-loop containing nucleotide triphosphate hydrolases"/>
    <property type="match status" value="1"/>
</dbReference>
<comment type="catalytic activity">
    <reaction evidence="9 11">
        <text>dTMP + ATP = dTDP + ADP</text>
        <dbReference type="Rhea" id="RHEA:13517"/>
        <dbReference type="ChEBI" id="CHEBI:30616"/>
        <dbReference type="ChEBI" id="CHEBI:58369"/>
        <dbReference type="ChEBI" id="CHEBI:63528"/>
        <dbReference type="ChEBI" id="CHEBI:456216"/>
        <dbReference type="EC" id="2.7.4.9"/>
    </reaction>
</comment>
<sequence>MTGLLITLEGIEGSGKTTQASLLHEALQADQIPVCLTREPGGSPIAERIRELILHSGDEPLAPGGELLLFLAARAQHVAQTIRPALGRGEVVVCDRFTDATLAYQGGGRTIPETFLTSLNEWATGGLKPVRTYLLDIPVKDGLERAKHRTGARPDRFDQESQSFFEAVRARYLELARREPERIVVLRGTDPKERLAHQIRADVQRILSGWTPKVQR</sequence>
<evidence type="ECO:0000313" key="14">
    <source>
        <dbReference type="Proteomes" id="UP000316292"/>
    </source>
</evidence>
<dbReference type="GO" id="GO:0006227">
    <property type="term" value="P:dUDP biosynthetic process"/>
    <property type="evidence" value="ECO:0007669"/>
    <property type="project" value="TreeGrafter"/>
</dbReference>
<dbReference type="GO" id="GO:0006233">
    <property type="term" value="P:dTDP biosynthetic process"/>
    <property type="evidence" value="ECO:0007669"/>
    <property type="project" value="InterPro"/>
</dbReference>
<dbReference type="NCBIfam" id="TIGR00041">
    <property type="entry name" value="DTMP_kinase"/>
    <property type="match status" value="1"/>
</dbReference>
<dbReference type="Pfam" id="PF02223">
    <property type="entry name" value="Thymidylate_kin"/>
    <property type="match status" value="1"/>
</dbReference>
<evidence type="ECO:0000256" key="5">
    <source>
        <dbReference type="ARBA" id="ARBA00022727"/>
    </source>
</evidence>
<dbReference type="PANTHER" id="PTHR10344:SF4">
    <property type="entry name" value="UMP-CMP KINASE 2, MITOCHONDRIAL"/>
    <property type="match status" value="1"/>
</dbReference>
<evidence type="ECO:0000256" key="4">
    <source>
        <dbReference type="ARBA" id="ARBA00022679"/>
    </source>
</evidence>
<evidence type="ECO:0000256" key="11">
    <source>
        <dbReference type="HAMAP-Rule" id="MF_00165"/>
    </source>
</evidence>
<dbReference type="FunFam" id="3.40.50.300:FF:000225">
    <property type="entry name" value="Thymidylate kinase"/>
    <property type="match status" value="1"/>
</dbReference>
<dbReference type="EMBL" id="VBOR01000103">
    <property type="protein sequence ID" value="TMQ47624.1"/>
    <property type="molecule type" value="Genomic_DNA"/>
</dbReference>
<accession>A0A538S8B7</accession>
<keyword evidence="8 11" id="KW-0067">ATP-binding</keyword>
<comment type="function">
    <text evidence="10 11">Phosphorylation of dTMP to form dTDP in both de novo and salvage pathways of dTTP synthesis.</text>
</comment>
<dbReference type="InterPro" id="IPR027417">
    <property type="entry name" value="P-loop_NTPase"/>
</dbReference>
<dbReference type="GO" id="GO:0005524">
    <property type="term" value="F:ATP binding"/>
    <property type="evidence" value="ECO:0007669"/>
    <property type="project" value="UniProtKB-UniRule"/>
</dbReference>
<feature type="binding site" evidence="11">
    <location>
        <begin position="10"/>
        <end position="17"/>
    </location>
    <ligand>
        <name>ATP</name>
        <dbReference type="ChEBI" id="CHEBI:30616"/>
    </ligand>
</feature>
<dbReference type="Proteomes" id="UP000316292">
    <property type="component" value="Unassembled WGS sequence"/>
</dbReference>
<evidence type="ECO:0000256" key="10">
    <source>
        <dbReference type="ARBA" id="ARBA00057735"/>
    </source>
</evidence>
<evidence type="ECO:0000259" key="12">
    <source>
        <dbReference type="Pfam" id="PF02223"/>
    </source>
</evidence>
<dbReference type="HAMAP" id="MF_00165">
    <property type="entry name" value="Thymidylate_kinase"/>
    <property type="match status" value="1"/>
</dbReference>
<dbReference type="GO" id="GO:0005829">
    <property type="term" value="C:cytosol"/>
    <property type="evidence" value="ECO:0007669"/>
    <property type="project" value="TreeGrafter"/>
</dbReference>
<dbReference type="GO" id="GO:0004798">
    <property type="term" value="F:dTMP kinase activity"/>
    <property type="evidence" value="ECO:0007669"/>
    <property type="project" value="UniProtKB-UniRule"/>
</dbReference>
<evidence type="ECO:0000256" key="9">
    <source>
        <dbReference type="ARBA" id="ARBA00048743"/>
    </source>
</evidence>
<keyword evidence="7 11" id="KW-0418">Kinase</keyword>
<proteinExistence type="inferred from homology"/>
<gene>
    <name evidence="11" type="primary">tmk</name>
    <name evidence="13" type="ORF">E6K71_09325</name>
</gene>
<evidence type="ECO:0000256" key="6">
    <source>
        <dbReference type="ARBA" id="ARBA00022741"/>
    </source>
</evidence>
<organism evidence="13 14">
    <name type="scientific">Eiseniibacteriota bacterium</name>
    <dbReference type="NCBI Taxonomy" id="2212470"/>
    <lineage>
        <taxon>Bacteria</taxon>
        <taxon>Candidatus Eiseniibacteriota</taxon>
    </lineage>
</organism>
<evidence type="ECO:0000313" key="13">
    <source>
        <dbReference type="EMBL" id="TMQ47624.1"/>
    </source>
</evidence>
<evidence type="ECO:0000256" key="8">
    <source>
        <dbReference type="ARBA" id="ARBA00022840"/>
    </source>
</evidence>
<dbReference type="GO" id="GO:0006235">
    <property type="term" value="P:dTTP biosynthetic process"/>
    <property type="evidence" value="ECO:0007669"/>
    <property type="project" value="UniProtKB-UniRule"/>
</dbReference>
<keyword evidence="4 11" id="KW-0808">Transferase</keyword>
<comment type="caution">
    <text evidence="13">The sequence shown here is derived from an EMBL/GenBank/DDBJ whole genome shotgun (WGS) entry which is preliminary data.</text>
</comment>
<dbReference type="InterPro" id="IPR018094">
    <property type="entry name" value="Thymidylate_kinase"/>
</dbReference>
<keyword evidence="6 11" id="KW-0547">Nucleotide-binding</keyword>
<evidence type="ECO:0000256" key="7">
    <source>
        <dbReference type="ARBA" id="ARBA00022777"/>
    </source>
</evidence>
<dbReference type="AlphaFoldDB" id="A0A538S8B7"/>
<dbReference type="EC" id="2.7.4.9" evidence="2 11"/>
<protein>
    <recommendedName>
        <fullName evidence="3 11">Thymidylate kinase</fullName>
        <ecNumber evidence="2 11">2.7.4.9</ecNumber>
    </recommendedName>
    <alternativeName>
        <fullName evidence="11">dTMP kinase</fullName>
    </alternativeName>
</protein>
<dbReference type="CDD" id="cd01672">
    <property type="entry name" value="TMPK"/>
    <property type="match status" value="1"/>
</dbReference>
<name>A0A538S8B7_UNCEI</name>
<comment type="similarity">
    <text evidence="1 11">Belongs to the thymidylate kinase family.</text>
</comment>
<evidence type="ECO:0000256" key="1">
    <source>
        <dbReference type="ARBA" id="ARBA00009776"/>
    </source>
</evidence>
<feature type="domain" description="Thymidylate kinase-like" evidence="12">
    <location>
        <begin position="8"/>
        <end position="199"/>
    </location>
</feature>
<dbReference type="PANTHER" id="PTHR10344">
    <property type="entry name" value="THYMIDYLATE KINASE"/>
    <property type="match status" value="1"/>
</dbReference>
<dbReference type="SUPFAM" id="SSF52540">
    <property type="entry name" value="P-loop containing nucleoside triphosphate hydrolases"/>
    <property type="match status" value="1"/>
</dbReference>
<reference evidence="13 14" key="1">
    <citation type="journal article" date="2019" name="Nat. Microbiol.">
        <title>Mediterranean grassland soil C-N compound turnover is dependent on rainfall and depth, and is mediated by genomically divergent microorganisms.</title>
        <authorList>
            <person name="Diamond S."/>
            <person name="Andeer P.F."/>
            <person name="Li Z."/>
            <person name="Crits-Christoph A."/>
            <person name="Burstein D."/>
            <person name="Anantharaman K."/>
            <person name="Lane K.R."/>
            <person name="Thomas B.C."/>
            <person name="Pan C."/>
            <person name="Northen T.R."/>
            <person name="Banfield J.F."/>
        </authorList>
    </citation>
    <scope>NUCLEOTIDE SEQUENCE [LARGE SCALE GENOMIC DNA]</scope>
    <source>
        <strain evidence="13">WS_1</strain>
    </source>
</reference>
<dbReference type="InterPro" id="IPR039430">
    <property type="entry name" value="Thymidylate_kin-like_dom"/>
</dbReference>
<keyword evidence="5 11" id="KW-0545">Nucleotide biosynthesis</keyword>
<evidence type="ECO:0000256" key="2">
    <source>
        <dbReference type="ARBA" id="ARBA00012980"/>
    </source>
</evidence>